<comment type="similarity">
    <text evidence="1 2">Belongs to the glycosyl hydrolase 31 family.</text>
</comment>
<name>A0A849JWN1_9MICO</name>
<dbReference type="SUPFAM" id="SSF51011">
    <property type="entry name" value="Glycosyl hydrolase domain"/>
    <property type="match status" value="1"/>
</dbReference>
<reference evidence="8 9" key="1">
    <citation type="submission" date="2020-05" db="EMBL/GenBank/DDBJ databases">
        <title>Genome sequence of Isoptericola sp. JC619 isolated from Chilika lagoon, India.</title>
        <authorList>
            <person name="Kumar D."/>
            <person name="Appam K."/>
            <person name="Gandham S."/>
            <person name="Uppada J."/>
            <person name="Sasikala C."/>
            <person name="Venkata Ramana C."/>
        </authorList>
    </citation>
    <scope>NUCLEOTIDE SEQUENCE [LARGE SCALE GENOMIC DNA]</scope>
    <source>
        <strain evidence="8 9">JC619</strain>
    </source>
</reference>
<gene>
    <name evidence="8" type="ORF">HLI28_09245</name>
</gene>
<dbReference type="Pfam" id="PF21365">
    <property type="entry name" value="Glyco_hydro_31_3rd"/>
    <property type="match status" value="1"/>
</dbReference>
<feature type="domain" description="Glycoside hydrolase family 31 TIM barrel" evidence="4">
    <location>
        <begin position="286"/>
        <end position="638"/>
    </location>
</feature>
<evidence type="ECO:0000313" key="8">
    <source>
        <dbReference type="EMBL" id="NNU27726.1"/>
    </source>
</evidence>
<dbReference type="InterPro" id="IPR017853">
    <property type="entry name" value="GH"/>
</dbReference>
<dbReference type="InterPro" id="IPR048395">
    <property type="entry name" value="Glyco_hydro_31_C"/>
</dbReference>
<evidence type="ECO:0000256" key="3">
    <source>
        <dbReference type="SAM" id="MobiDB-lite"/>
    </source>
</evidence>
<dbReference type="SUPFAM" id="SSF51445">
    <property type="entry name" value="(Trans)glycosidases"/>
    <property type="match status" value="1"/>
</dbReference>
<dbReference type="Gene3D" id="2.60.40.1760">
    <property type="entry name" value="glycosyl hydrolase (family 31)"/>
    <property type="match status" value="1"/>
</dbReference>
<comment type="caution">
    <text evidence="8">The sequence shown here is derived from an EMBL/GenBank/DDBJ whole genome shotgun (WGS) entry which is preliminary data.</text>
</comment>
<dbReference type="Gene3D" id="2.60.40.10">
    <property type="entry name" value="Immunoglobulins"/>
    <property type="match status" value="1"/>
</dbReference>
<evidence type="ECO:0000259" key="4">
    <source>
        <dbReference type="Pfam" id="PF01055"/>
    </source>
</evidence>
<dbReference type="PANTHER" id="PTHR43863:SF2">
    <property type="entry name" value="MALTASE-GLUCOAMYLASE"/>
    <property type="match status" value="1"/>
</dbReference>
<sequence>MIRHRPAGSGHPYSPDTEQRSPVRPVAGEPLRLGVRTSGEVASVDLELVVGDDETRRVPLATVPRSSRGQAVDGGHLASAQARQARRAGGWQVELPAPREAFRYRFVATSADGTTRSTRWFGTRPASWRPADDSVLAVDGDAVAVLPGSVEVLDDGERLHRVRFALPLTGAEHVAGFGERFDALDHRGATLDSVVFEQYKSQGAHRRTYLPMPFAHVVGDSGWGFHVRTSRRVWFDLGAAASDRLVVEAEVSAPSGAEGALSVALYDGDPRAVLDAFLAEVGRPTELPDWVFRLWASGNEWNTQAEVERQMALHREHDVPVGNVVIEAWSDESTFVAFRDARYTVRPDGGPLRLSDFEFPADGAWPDPKGMVDALHDHDVKVHLWQIPLIKMRPHPSGQAKADARAAVAEGLLVREEAPDGTLRPYRNRGWWFPLGLMPDLTDDRAADWWTAKRRYLVEEIGVDGFKTDGGEHAWGADLSYLDGTRGDEGNNLFPVAYPAAYGRLLESCGKAPVTFSRAGFTGSQAHGAFWAGDENSTWEAFRWSMLAGLSAAACGIVYWGWDIAGFSGPVPDAELYVRAMAASVFVPIMQYHSEFNHHRTPSRDRTPWNVAELTGDGAVVDEVRELVHLRERLVPYLRREAARTIDTSAPLMRPLYFDHPDDPEVWNHPVQWTLGDALLVAPVLEPGSDRWPVYLPAGEWVDAWSGEAVRGGQVVATSTPRCRVPVFVRADRWDELGGVFRD</sequence>
<feature type="domain" description="Glycosyl hydrolase family 31 C-terminal" evidence="6">
    <location>
        <begin position="650"/>
        <end position="732"/>
    </location>
</feature>
<dbReference type="GO" id="GO:0030246">
    <property type="term" value="F:carbohydrate binding"/>
    <property type="evidence" value="ECO:0007669"/>
    <property type="project" value="InterPro"/>
</dbReference>
<evidence type="ECO:0000259" key="6">
    <source>
        <dbReference type="Pfam" id="PF21365"/>
    </source>
</evidence>
<dbReference type="Gene3D" id="3.20.20.80">
    <property type="entry name" value="Glycosidases"/>
    <property type="match status" value="1"/>
</dbReference>
<protein>
    <submittedName>
        <fullName evidence="8">Glycoside hydrolase family 31</fullName>
    </submittedName>
</protein>
<dbReference type="AlphaFoldDB" id="A0A849JWN1"/>
<keyword evidence="2" id="KW-0326">Glycosidase</keyword>
<evidence type="ECO:0000313" key="9">
    <source>
        <dbReference type="Proteomes" id="UP000557204"/>
    </source>
</evidence>
<keyword evidence="9" id="KW-1185">Reference proteome</keyword>
<keyword evidence="2 8" id="KW-0378">Hydrolase</keyword>
<dbReference type="InterPro" id="IPR000322">
    <property type="entry name" value="Glyco_hydro_31_TIM"/>
</dbReference>
<dbReference type="Pfam" id="PF21568">
    <property type="entry name" value="AIMA-like_N"/>
    <property type="match status" value="1"/>
</dbReference>
<dbReference type="Pfam" id="PF13802">
    <property type="entry name" value="Gal_mutarotas_2"/>
    <property type="match status" value="1"/>
</dbReference>
<accession>A0A849JWN1</accession>
<evidence type="ECO:0000259" key="7">
    <source>
        <dbReference type="Pfam" id="PF21568"/>
    </source>
</evidence>
<dbReference type="EMBL" id="JABFAJ010000017">
    <property type="protein sequence ID" value="NNU27726.1"/>
    <property type="molecule type" value="Genomic_DNA"/>
</dbReference>
<dbReference type="PANTHER" id="PTHR43863">
    <property type="entry name" value="HYDROLASE, PUTATIVE (AFU_ORTHOLOGUE AFUA_1G03140)-RELATED"/>
    <property type="match status" value="1"/>
</dbReference>
<evidence type="ECO:0000259" key="5">
    <source>
        <dbReference type="Pfam" id="PF13802"/>
    </source>
</evidence>
<proteinExistence type="inferred from homology"/>
<dbReference type="InterPro" id="IPR025887">
    <property type="entry name" value="Glyco_hydro_31_N_dom"/>
</dbReference>
<feature type="domain" description="Glycoside hydrolase family 31 N-terminal" evidence="5">
    <location>
        <begin position="160"/>
        <end position="236"/>
    </location>
</feature>
<dbReference type="InterPro" id="IPR011013">
    <property type="entry name" value="Gal_mutarotase_sf_dom"/>
</dbReference>
<evidence type="ECO:0000256" key="2">
    <source>
        <dbReference type="RuleBase" id="RU361185"/>
    </source>
</evidence>
<dbReference type="InterPro" id="IPR048488">
    <property type="entry name" value="AIMA-like_N"/>
</dbReference>
<dbReference type="Gene3D" id="2.60.40.1180">
    <property type="entry name" value="Golgi alpha-mannosidase II"/>
    <property type="match status" value="1"/>
</dbReference>
<organism evidence="8 9">
    <name type="scientific">Isoptericola sediminis</name>
    <dbReference type="NCBI Taxonomy" id="2733572"/>
    <lineage>
        <taxon>Bacteria</taxon>
        <taxon>Bacillati</taxon>
        <taxon>Actinomycetota</taxon>
        <taxon>Actinomycetes</taxon>
        <taxon>Micrococcales</taxon>
        <taxon>Promicromonosporaceae</taxon>
        <taxon>Isoptericola</taxon>
    </lineage>
</organism>
<dbReference type="GO" id="GO:0005975">
    <property type="term" value="P:carbohydrate metabolic process"/>
    <property type="evidence" value="ECO:0007669"/>
    <property type="project" value="InterPro"/>
</dbReference>
<dbReference type="SUPFAM" id="SSF74650">
    <property type="entry name" value="Galactose mutarotase-like"/>
    <property type="match status" value="1"/>
</dbReference>
<dbReference type="CDD" id="cd06597">
    <property type="entry name" value="GH31_transferase_CtsY"/>
    <property type="match status" value="1"/>
</dbReference>
<dbReference type="Proteomes" id="UP000557204">
    <property type="component" value="Unassembled WGS sequence"/>
</dbReference>
<dbReference type="RefSeq" id="WP_171247228.1">
    <property type="nucleotide sequence ID" value="NZ_JABFAJ010000017.1"/>
</dbReference>
<dbReference type="Pfam" id="PF01055">
    <property type="entry name" value="Glyco_hydro_31_2nd"/>
    <property type="match status" value="1"/>
</dbReference>
<evidence type="ECO:0000256" key="1">
    <source>
        <dbReference type="ARBA" id="ARBA00007806"/>
    </source>
</evidence>
<dbReference type="GO" id="GO:0004553">
    <property type="term" value="F:hydrolase activity, hydrolyzing O-glycosyl compounds"/>
    <property type="evidence" value="ECO:0007669"/>
    <property type="project" value="InterPro"/>
</dbReference>
<feature type="region of interest" description="Disordered" evidence="3">
    <location>
        <begin position="1"/>
        <end position="25"/>
    </location>
</feature>
<feature type="domain" description="1,3-alpha-isomaltosidase-like N-terminal" evidence="7">
    <location>
        <begin position="8"/>
        <end position="108"/>
    </location>
</feature>
<dbReference type="InterPro" id="IPR051816">
    <property type="entry name" value="Glycosyl_Hydrolase_31"/>
</dbReference>
<dbReference type="InterPro" id="IPR013780">
    <property type="entry name" value="Glyco_hydro_b"/>
</dbReference>
<dbReference type="CDD" id="cd14752">
    <property type="entry name" value="GH31_N"/>
    <property type="match status" value="1"/>
</dbReference>
<dbReference type="InterPro" id="IPR013783">
    <property type="entry name" value="Ig-like_fold"/>
</dbReference>